<dbReference type="STRING" id="1497955.HMPREF1872_00846"/>
<feature type="modified residue" description="4-aspartylphosphate" evidence="3">
    <location>
        <position position="51"/>
    </location>
</feature>
<evidence type="ECO:0000259" key="4">
    <source>
        <dbReference type="PROSITE" id="PS50110"/>
    </source>
</evidence>
<dbReference type="OrthoDB" id="9779174at2"/>
<keyword evidence="3" id="KW-0597">Phosphoprotein</keyword>
<dbReference type="PROSITE" id="PS50110">
    <property type="entry name" value="RESPONSE_REGULATORY"/>
    <property type="match status" value="1"/>
</dbReference>
<keyword evidence="6" id="KW-1185">Reference proteome</keyword>
<dbReference type="AlphaFoldDB" id="A0A133YBK2"/>
<name>A0A133YBK2_9FIRM</name>
<dbReference type="Pfam" id="PF00072">
    <property type="entry name" value="Response_reg"/>
    <property type="match status" value="1"/>
</dbReference>
<dbReference type="InterPro" id="IPR001789">
    <property type="entry name" value="Sig_transdc_resp-reg_receiver"/>
</dbReference>
<reference evidence="6" key="1">
    <citation type="submission" date="2016-01" db="EMBL/GenBank/DDBJ databases">
        <authorList>
            <person name="Mitreva M."/>
            <person name="Pepin K.H."/>
            <person name="Mihindukulasuriya K.A."/>
            <person name="Fulton R."/>
            <person name="Fronick C."/>
            <person name="O'Laughlin M."/>
            <person name="Miner T."/>
            <person name="Herter B."/>
            <person name="Rosa B.A."/>
            <person name="Cordes M."/>
            <person name="Tomlinson C."/>
            <person name="Wollam A."/>
            <person name="Palsikar V.B."/>
            <person name="Mardis E.R."/>
            <person name="Wilson R.K."/>
        </authorList>
    </citation>
    <scope>NUCLEOTIDE SEQUENCE [LARGE SCALE GENOMIC DNA]</scope>
    <source>
        <strain evidence="6">KA00274</strain>
    </source>
</reference>
<dbReference type="InterPro" id="IPR011006">
    <property type="entry name" value="CheY-like_superfamily"/>
</dbReference>
<evidence type="ECO:0000256" key="3">
    <source>
        <dbReference type="PROSITE-ProRule" id="PRU00169"/>
    </source>
</evidence>
<dbReference type="SUPFAM" id="SSF52172">
    <property type="entry name" value="CheY-like"/>
    <property type="match status" value="1"/>
</dbReference>
<evidence type="ECO:0000313" key="5">
    <source>
        <dbReference type="EMBL" id="KXB40578.1"/>
    </source>
</evidence>
<organism evidence="5 6">
    <name type="scientific">Amygdalobacter nucleatus</name>
    <dbReference type="NCBI Taxonomy" id="3029274"/>
    <lineage>
        <taxon>Bacteria</taxon>
        <taxon>Bacillati</taxon>
        <taxon>Bacillota</taxon>
        <taxon>Clostridia</taxon>
        <taxon>Eubacteriales</taxon>
        <taxon>Oscillospiraceae</taxon>
        <taxon>Amygdalobacter</taxon>
    </lineage>
</organism>
<dbReference type="EMBL" id="LSCV01000027">
    <property type="protein sequence ID" value="KXB40578.1"/>
    <property type="molecule type" value="Genomic_DNA"/>
</dbReference>
<dbReference type="Gene3D" id="3.40.50.2300">
    <property type="match status" value="1"/>
</dbReference>
<comment type="caution">
    <text evidence="5">The sequence shown here is derived from an EMBL/GenBank/DDBJ whole genome shotgun (WGS) entry which is preliminary data.</text>
</comment>
<proteinExistence type="predicted"/>
<dbReference type="GO" id="GO:0000160">
    <property type="term" value="P:phosphorelay signal transduction system"/>
    <property type="evidence" value="ECO:0007669"/>
    <property type="project" value="InterPro"/>
</dbReference>
<sequence length="91" mass="10768">MKILIIEDDKGLVATLKEFLEQEGYFVDYLYSLDDIEDYVLLNKYNLIILDVMLGERNGFEFLQIVRNPFFRPFDNSSDYWKIEGCNTALI</sequence>
<dbReference type="RefSeq" id="WP_066714194.1">
    <property type="nucleotide sequence ID" value="NZ_JARFNM010000001.1"/>
</dbReference>
<evidence type="ECO:0000313" key="6">
    <source>
        <dbReference type="Proteomes" id="UP000070080"/>
    </source>
</evidence>
<gene>
    <name evidence="5" type="ORF">HMPREF1872_00846</name>
</gene>
<protein>
    <recommendedName>
        <fullName evidence="1">Stage 0 sporulation protein A homolog</fullName>
    </recommendedName>
</protein>
<evidence type="ECO:0000256" key="2">
    <source>
        <dbReference type="ARBA" id="ARBA00024867"/>
    </source>
</evidence>
<evidence type="ECO:0000256" key="1">
    <source>
        <dbReference type="ARBA" id="ARBA00018672"/>
    </source>
</evidence>
<comment type="function">
    <text evidence="2">May play the central regulatory role in sporulation. It may be an element of the effector pathway responsible for the activation of sporulation genes in response to nutritional stress. Spo0A may act in concert with spo0H (a sigma factor) to control the expression of some genes that are critical to the sporulation process.</text>
</comment>
<feature type="domain" description="Response regulatory" evidence="4">
    <location>
        <begin position="2"/>
        <end position="91"/>
    </location>
</feature>
<dbReference type="Proteomes" id="UP000070080">
    <property type="component" value="Unassembled WGS sequence"/>
</dbReference>
<accession>A0A133YBK2</accession>